<dbReference type="Gene3D" id="3.30.450.150">
    <property type="entry name" value="Haem-degrading domain"/>
    <property type="match status" value="1"/>
</dbReference>
<organism evidence="1 2">
    <name type="scientific">Pseudomonas linyingensis</name>
    <dbReference type="NCBI Taxonomy" id="915471"/>
    <lineage>
        <taxon>Bacteria</taxon>
        <taxon>Pseudomonadati</taxon>
        <taxon>Pseudomonadota</taxon>
        <taxon>Gammaproteobacteria</taxon>
        <taxon>Pseudomonadales</taxon>
        <taxon>Pseudomonadaceae</taxon>
        <taxon>Pseudomonas</taxon>
    </lineage>
</organism>
<accession>A0A1H6TA75</accession>
<dbReference type="PANTHER" id="PTHR34309:SF1">
    <property type="entry name" value="PROTEIN GLCG"/>
    <property type="match status" value="1"/>
</dbReference>
<dbReference type="EMBL" id="FNZE01000002">
    <property type="protein sequence ID" value="SEI76938.1"/>
    <property type="molecule type" value="Genomic_DNA"/>
</dbReference>
<protein>
    <submittedName>
        <fullName evidence="1">Uncharacterized conserved protein GlcG, DUF336 family</fullName>
    </submittedName>
</protein>
<dbReference type="InterPro" id="IPR005624">
    <property type="entry name" value="PduO/GlcC-like"/>
</dbReference>
<gene>
    <name evidence="1" type="ORF">SAMN05216201_102151</name>
</gene>
<evidence type="ECO:0000313" key="2">
    <source>
        <dbReference type="Proteomes" id="UP000242930"/>
    </source>
</evidence>
<dbReference type="InterPro" id="IPR052517">
    <property type="entry name" value="GlcG_carb_metab_protein"/>
</dbReference>
<dbReference type="RefSeq" id="WP_090306707.1">
    <property type="nucleotide sequence ID" value="NZ_FNZE01000002.1"/>
</dbReference>
<dbReference type="STRING" id="915471.SAMN05216201_102151"/>
<dbReference type="PANTHER" id="PTHR34309">
    <property type="entry name" value="SLR1406 PROTEIN"/>
    <property type="match status" value="1"/>
</dbReference>
<sequence>MLRNQLSLSLDLALLALPAVLAEARNLKVRVSVSIVDASGQLIHLAHMDGAPAPSRDIALDKAWTATGFGVATSAWEERLAGMPASVRDGLLQRPRLAMFGGGVPVKVEGAVVGAIGVSGATAEQDEQCAQAGVDAILAALNQA</sequence>
<reference evidence="2" key="1">
    <citation type="submission" date="2016-10" db="EMBL/GenBank/DDBJ databases">
        <authorList>
            <person name="Varghese N."/>
            <person name="Submissions S."/>
        </authorList>
    </citation>
    <scope>NUCLEOTIDE SEQUENCE [LARGE SCALE GENOMIC DNA]</scope>
    <source>
        <strain evidence="2">LMG 25967</strain>
    </source>
</reference>
<proteinExistence type="predicted"/>
<keyword evidence="2" id="KW-1185">Reference proteome</keyword>
<dbReference type="AlphaFoldDB" id="A0A1H6TA75"/>
<dbReference type="SUPFAM" id="SSF143744">
    <property type="entry name" value="GlcG-like"/>
    <property type="match status" value="1"/>
</dbReference>
<evidence type="ECO:0000313" key="1">
    <source>
        <dbReference type="EMBL" id="SEI76938.1"/>
    </source>
</evidence>
<dbReference type="Proteomes" id="UP000242930">
    <property type="component" value="Unassembled WGS sequence"/>
</dbReference>
<dbReference type="InterPro" id="IPR038084">
    <property type="entry name" value="PduO/GlcC-like_sf"/>
</dbReference>
<dbReference type="OrthoDB" id="1684899at2"/>
<dbReference type="Pfam" id="PF03928">
    <property type="entry name" value="HbpS-like"/>
    <property type="match status" value="1"/>
</dbReference>
<name>A0A1H6TA75_9PSED</name>